<dbReference type="RefSeq" id="WP_071453418.1">
    <property type="nucleotide sequence ID" value="NZ_CP017675.1"/>
</dbReference>
<reference evidence="2 3" key="1">
    <citation type="submission" date="2016-10" db="EMBL/GenBank/DDBJ databases">
        <title>Description of Gloeomargarita lithophora gen. nov., sp. nov., a thylakoid-bearing basal-branching cyanobacterium with intracellular carbonates, and proposal for Gloeomargaritales ord. nov.</title>
        <authorList>
            <person name="Moreira D."/>
            <person name="Tavera R."/>
            <person name="Benzerara K."/>
            <person name="Skouri-Panet F."/>
            <person name="Couradeau E."/>
            <person name="Gerard E."/>
            <person name="Loussert C."/>
            <person name="Novelo E."/>
            <person name="Zivanovic Y."/>
            <person name="Lopez-Garcia P."/>
        </authorList>
    </citation>
    <scope>NUCLEOTIDE SEQUENCE [LARGE SCALE GENOMIC DNA]</scope>
    <source>
        <strain evidence="2 3">D10</strain>
    </source>
</reference>
<dbReference type="InterPro" id="IPR021515">
    <property type="entry name" value="DUF3177"/>
</dbReference>
<dbReference type="Proteomes" id="UP000180235">
    <property type="component" value="Chromosome"/>
</dbReference>
<feature type="transmembrane region" description="Helical" evidence="1">
    <location>
        <begin position="107"/>
        <end position="127"/>
    </location>
</feature>
<dbReference type="KEGG" id="glt:GlitD10_0417"/>
<gene>
    <name evidence="2" type="ORF">GlitD10_0417</name>
</gene>
<feature type="transmembrane region" description="Helical" evidence="1">
    <location>
        <begin position="12"/>
        <end position="34"/>
    </location>
</feature>
<dbReference type="STRING" id="1188229.GlitD10_0417"/>
<accession>A0A1J0A9W4</accession>
<dbReference type="Pfam" id="PF11375">
    <property type="entry name" value="DUF3177"/>
    <property type="match status" value="1"/>
</dbReference>
<keyword evidence="3" id="KW-1185">Reference proteome</keyword>
<evidence type="ECO:0000313" key="2">
    <source>
        <dbReference type="EMBL" id="APB32728.1"/>
    </source>
</evidence>
<feature type="transmembrane region" description="Helical" evidence="1">
    <location>
        <begin position="69"/>
        <end position="87"/>
    </location>
</feature>
<evidence type="ECO:0000313" key="3">
    <source>
        <dbReference type="Proteomes" id="UP000180235"/>
    </source>
</evidence>
<keyword evidence="1" id="KW-1133">Transmembrane helix</keyword>
<keyword evidence="1" id="KW-0472">Membrane</keyword>
<proteinExistence type="predicted"/>
<dbReference type="EMBL" id="CP017675">
    <property type="protein sequence ID" value="APB32728.1"/>
    <property type="molecule type" value="Genomic_DNA"/>
</dbReference>
<dbReference type="OrthoDB" id="517164at2"/>
<keyword evidence="1" id="KW-0812">Transmembrane</keyword>
<feature type="transmembrane region" description="Helical" evidence="1">
    <location>
        <begin position="46"/>
        <end position="63"/>
    </location>
</feature>
<sequence>MPEAWLSTLVWMYYRVAVLFYVLVPLGLLVWAWSQRARAVVTLLRIYWQVASLLMINVYLMIAALPVSFWVSFLAQVLMPVSLWFWLDLNEEIVERPGLLARVTNIWRWIVTWAAGLGAVAMVPFLGCGLKNMPALLADAQCRVWLAAPWGYREWFHRGTSPADLGFWGIVGLIVYSFCLAYFLLVRLAKQGRTALS</sequence>
<feature type="transmembrane region" description="Helical" evidence="1">
    <location>
        <begin position="165"/>
        <end position="185"/>
    </location>
</feature>
<evidence type="ECO:0000256" key="1">
    <source>
        <dbReference type="SAM" id="Phobius"/>
    </source>
</evidence>
<protein>
    <submittedName>
        <fullName evidence="2">Uncharacterized protein</fullName>
    </submittedName>
</protein>
<dbReference type="AlphaFoldDB" id="A0A1J0A9W4"/>
<name>A0A1J0A9W4_9CYAN</name>
<organism evidence="2 3">
    <name type="scientific">Gloeomargarita lithophora Alchichica-D10</name>
    <dbReference type="NCBI Taxonomy" id="1188229"/>
    <lineage>
        <taxon>Bacteria</taxon>
        <taxon>Bacillati</taxon>
        <taxon>Cyanobacteriota</taxon>
        <taxon>Cyanophyceae</taxon>
        <taxon>Gloeomargaritales</taxon>
        <taxon>Gloeomargaritaceae</taxon>
        <taxon>Gloeomargarita</taxon>
    </lineage>
</organism>